<comment type="caution">
    <text evidence="3">The sequence shown here is derived from an EMBL/GenBank/DDBJ whole genome shotgun (WGS) entry which is preliminary data.</text>
</comment>
<keyword evidence="1" id="KW-0456">Lyase</keyword>
<evidence type="ECO:0000256" key="1">
    <source>
        <dbReference type="ARBA" id="ARBA00023239"/>
    </source>
</evidence>
<dbReference type="GO" id="GO:0016787">
    <property type="term" value="F:hydrolase activity"/>
    <property type="evidence" value="ECO:0007669"/>
    <property type="project" value="InterPro"/>
</dbReference>
<evidence type="ECO:0000259" key="2">
    <source>
        <dbReference type="Pfam" id="PF04909"/>
    </source>
</evidence>
<dbReference type="GO" id="GO:0016831">
    <property type="term" value="F:carboxy-lyase activity"/>
    <property type="evidence" value="ECO:0007669"/>
    <property type="project" value="InterPro"/>
</dbReference>
<dbReference type="InterPro" id="IPR006680">
    <property type="entry name" value="Amidohydro-rel"/>
</dbReference>
<reference evidence="3" key="1">
    <citation type="submission" date="2022-09" db="EMBL/GenBank/DDBJ databases">
        <title>Culturomic study of gut microbiota in children with autism spectrum disorder.</title>
        <authorList>
            <person name="Efimov B.A."/>
            <person name="Chaplin A.V."/>
            <person name="Sokolova S.R."/>
            <person name="Pikina A.P."/>
            <person name="Korzhanova M."/>
            <person name="Belova V."/>
            <person name="Korostin D."/>
        </authorList>
    </citation>
    <scope>NUCLEOTIDE SEQUENCE</scope>
    <source>
        <strain evidence="3">ASD5510</strain>
    </source>
</reference>
<dbReference type="RefSeq" id="WP_253020735.1">
    <property type="nucleotide sequence ID" value="NZ_JAJAGH010000010.1"/>
</dbReference>
<evidence type="ECO:0000313" key="3">
    <source>
        <dbReference type="EMBL" id="MCU7377340.1"/>
    </source>
</evidence>
<dbReference type="InterPro" id="IPR032465">
    <property type="entry name" value="ACMSD"/>
</dbReference>
<dbReference type="PANTHER" id="PTHR21240">
    <property type="entry name" value="2-AMINO-3-CARBOXYLMUCONATE-6-SEMIALDEHYDE DECARBOXYLASE"/>
    <property type="match status" value="1"/>
</dbReference>
<evidence type="ECO:0000313" key="4">
    <source>
        <dbReference type="Proteomes" id="UP001065549"/>
    </source>
</evidence>
<sequence length="305" mass="34688">MGRKIIDSHGHLGDILYGKNITFKQNVRKRDHHNYLEQLEANNMLMPEEFENLDPLVFSESALNEEQARNHTATLQNLQTSMDENKITGIWILPVLPHVGFEEVLAASKLDPRITPFTCIDFDLGKAASKKIVQDAEKGAAGLKIHPILQRKKLLSSEVAEALKAWEETGKPVICHTYSFCYFHPEESYRNAPENGSNPDFLELVSRFPNINFVGAHCGGTFDYDQLWEGADMKNLYVDTSFQPSSVVKEFLKRFGERRVLFGTDWPWGQEAAPIRIVEEACGGDKELEARVFYKNAEELLKNRT</sequence>
<dbReference type="PANTHER" id="PTHR21240:SF28">
    <property type="entry name" value="ISO-OROTATE DECARBOXYLASE (EUROFUNG)"/>
    <property type="match status" value="1"/>
</dbReference>
<gene>
    <name evidence="3" type="ORF">OBO34_03110</name>
</gene>
<dbReference type="GO" id="GO:0019748">
    <property type="term" value="P:secondary metabolic process"/>
    <property type="evidence" value="ECO:0007669"/>
    <property type="project" value="TreeGrafter"/>
</dbReference>
<protein>
    <submittedName>
        <fullName evidence="3">Amidohydrolase family protein</fullName>
    </submittedName>
</protein>
<dbReference type="InterPro" id="IPR032466">
    <property type="entry name" value="Metal_Hydrolase"/>
</dbReference>
<dbReference type="Pfam" id="PF04909">
    <property type="entry name" value="Amidohydro_2"/>
    <property type="match status" value="1"/>
</dbReference>
<dbReference type="Gene3D" id="3.20.20.140">
    <property type="entry name" value="Metal-dependent hydrolases"/>
    <property type="match status" value="1"/>
</dbReference>
<keyword evidence="4" id="KW-1185">Reference proteome</keyword>
<proteinExistence type="predicted"/>
<dbReference type="SUPFAM" id="SSF51556">
    <property type="entry name" value="Metallo-dependent hydrolases"/>
    <property type="match status" value="1"/>
</dbReference>
<name>A0A9J6QPH6_9FIRM</name>
<dbReference type="EMBL" id="JAOSHN010000001">
    <property type="protein sequence ID" value="MCU7377340.1"/>
    <property type="molecule type" value="Genomic_DNA"/>
</dbReference>
<organism evidence="3 4">
    <name type="scientific">Hominibacterium faecale</name>
    <dbReference type="NCBI Taxonomy" id="2839743"/>
    <lineage>
        <taxon>Bacteria</taxon>
        <taxon>Bacillati</taxon>
        <taxon>Bacillota</taxon>
        <taxon>Clostridia</taxon>
        <taxon>Peptostreptococcales</taxon>
        <taxon>Anaerovoracaceae</taxon>
        <taxon>Hominibacterium</taxon>
    </lineage>
</organism>
<feature type="domain" description="Amidohydrolase-related" evidence="2">
    <location>
        <begin position="104"/>
        <end position="301"/>
    </location>
</feature>
<dbReference type="Proteomes" id="UP001065549">
    <property type="component" value="Unassembled WGS sequence"/>
</dbReference>
<accession>A0A9J6QPH6</accession>
<dbReference type="AlphaFoldDB" id="A0A9J6QPH6"/>
<dbReference type="GO" id="GO:0005737">
    <property type="term" value="C:cytoplasm"/>
    <property type="evidence" value="ECO:0007669"/>
    <property type="project" value="TreeGrafter"/>
</dbReference>